<name>A0A1G1Y0L2_9BACT</name>
<protein>
    <submittedName>
        <fullName evidence="1">Uncharacterized protein</fullName>
    </submittedName>
</protein>
<proteinExistence type="predicted"/>
<comment type="caution">
    <text evidence="1">The sequence shown here is derived from an EMBL/GenBank/DDBJ whole genome shotgun (WGS) entry which is preliminary data.</text>
</comment>
<sequence>MYGKGVSKERLVVAVLEEVTITIAKGEPLGDLMQLKGPIDELGISQQQLVTAVDAGFLLLAAKTGASKPIEVHSIVQQQCCPAKPENATVSSELIRAFFARGPLSENTPA</sequence>
<accession>A0A1G1Y0L2</accession>
<gene>
    <name evidence="1" type="ORF">A2731_02015</name>
</gene>
<organism evidence="1 2">
    <name type="scientific">Candidatus Buchananbacteria bacterium RIFCSPHIGHO2_01_FULL_39_8</name>
    <dbReference type="NCBI Taxonomy" id="1797533"/>
    <lineage>
        <taxon>Bacteria</taxon>
        <taxon>Candidatus Buchananiibacteriota</taxon>
    </lineage>
</organism>
<evidence type="ECO:0000313" key="2">
    <source>
        <dbReference type="Proteomes" id="UP000176241"/>
    </source>
</evidence>
<dbReference type="EMBL" id="MHIC01000008">
    <property type="protein sequence ID" value="OGY45875.1"/>
    <property type="molecule type" value="Genomic_DNA"/>
</dbReference>
<dbReference type="Proteomes" id="UP000176241">
    <property type="component" value="Unassembled WGS sequence"/>
</dbReference>
<dbReference type="AlphaFoldDB" id="A0A1G1Y0L2"/>
<evidence type="ECO:0000313" key="1">
    <source>
        <dbReference type="EMBL" id="OGY45875.1"/>
    </source>
</evidence>
<reference evidence="1 2" key="1">
    <citation type="journal article" date="2016" name="Nat. Commun.">
        <title>Thousands of microbial genomes shed light on interconnected biogeochemical processes in an aquifer system.</title>
        <authorList>
            <person name="Anantharaman K."/>
            <person name="Brown C.T."/>
            <person name="Hug L.A."/>
            <person name="Sharon I."/>
            <person name="Castelle C.J."/>
            <person name="Probst A.J."/>
            <person name="Thomas B.C."/>
            <person name="Singh A."/>
            <person name="Wilkins M.J."/>
            <person name="Karaoz U."/>
            <person name="Brodie E.L."/>
            <person name="Williams K.H."/>
            <person name="Hubbard S.S."/>
            <person name="Banfield J.F."/>
        </authorList>
    </citation>
    <scope>NUCLEOTIDE SEQUENCE [LARGE SCALE GENOMIC DNA]</scope>
</reference>